<name>A0ABW0TP52_9BACL</name>
<comment type="caution">
    <text evidence="1">The sequence shown here is derived from an EMBL/GenBank/DDBJ whole genome shotgun (WGS) entry which is preliminary data.</text>
</comment>
<keyword evidence="2" id="KW-1185">Reference proteome</keyword>
<accession>A0ABW0TP52</accession>
<reference evidence="2" key="1">
    <citation type="journal article" date="2019" name="Int. J. Syst. Evol. Microbiol.">
        <title>The Global Catalogue of Microorganisms (GCM) 10K type strain sequencing project: providing services to taxonomists for standard genome sequencing and annotation.</title>
        <authorList>
            <consortium name="The Broad Institute Genomics Platform"/>
            <consortium name="The Broad Institute Genome Sequencing Center for Infectious Disease"/>
            <person name="Wu L."/>
            <person name="Ma J."/>
        </authorList>
    </citation>
    <scope>NUCLEOTIDE SEQUENCE [LARGE SCALE GENOMIC DNA]</scope>
    <source>
        <strain evidence="2">CGMCC 4.1434</strain>
    </source>
</reference>
<protein>
    <submittedName>
        <fullName evidence="1">Uncharacterized protein</fullName>
    </submittedName>
</protein>
<proteinExistence type="predicted"/>
<gene>
    <name evidence="1" type="ORF">ACFPRA_20495</name>
</gene>
<evidence type="ECO:0000313" key="1">
    <source>
        <dbReference type="EMBL" id="MFC5591266.1"/>
    </source>
</evidence>
<organism evidence="1 2">
    <name type="scientific">Sporosarcina soli</name>
    <dbReference type="NCBI Taxonomy" id="334736"/>
    <lineage>
        <taxon>Bacteria</taxon>
        <taxon>Bacillati</taxon>
        <taxon>Bacillota</taxon>
        <taxon>Bacilli</taxon>
        <taxon>Bacillales</taxon>
        <taxon>Caryophanaceae</taxon>
        <taxon>Sporosarcina</taxon>
    </lineage>
</organism>
<evidence type="ECO:0000313" key="2">
    <source>
        <dbReference type="Proteomes" id="UP001596109"/>
    </source>
</evidence>
<dbReference type="EMBL" id="JBHSNO010000015">
    <property type="protein sequence ID" value="MFC5591266.1"/>
    <property type="molecule type" value="Genomic_DNA"/>
</dbReference>
<dbReference type="Proteomes" id="UP001596109">
    <property type="component" value="Unassembled WGS sequence"/>
</dbReference>
<dbReference type="RefSeq" id="WP_381438832.1">
    <property type="nucleotide sequence ID" value="NZ_JBHSNO010000015.1"/>
</dbReference>
<sequence length="143" mass="16794">MKLNKYDLFIQSLFKNKEQFFSATELIEILSEEFKATRNYARQLIHRAANDSKIIKSSAPFSFVKGQYFYMHPTVGISLNTLVEISKKYRKPLFRLLLLLKINEGIVSMYEARKITATPVTNKEKYKTISLRGRCRKRFCKVL</sequence>